<evidence type="ECO:0000313" key="3">
    <source>
        <dbReference type="Proteomes" id="UP000242656"/>
    </source>
</evidence>
<comment type="caution">
    <text evidence="2">The sequence shown here is derived from an EMBL/GenBank/DDBJ whole genome shotgun (WGS) entry which is preliminary data.</text>
</comment>
<dbReference type="Pfam" id="PF08000">
    <property type="entry name" value="bPH_1"/>
    <property type="match status" value="1"/>
</dbReference>
<dbReference type="InterPro" id="IPR037063">
    <property type="entry name" value="PHb_sf"/>
</dbReference>
<dbReference type="InterPro" id="IPR012544">
    <property type="entry name" value="PHb"/>
</dbReference>
<dbReference type="CDD" id="cd13225">
    <property type="entry name" value="PH-like_bacteria"/>
    <property type="match status" value="1"/>
</dbReference>
<dbReference type="Gene3D" id="2.30.29.50">
    <property type="entry name" value="Bacterial Pleckstrin homology domain"/>
    <property type="match status" value="1"/>
</dbReference>
<dbReference type="PANTHER" id="PTHR35796">
    <property type="entry name" value="HYPOTHETICAL CYTOSOLIC PROTEIN"/>
    <property type="match status" value="1"/>
</dbReference>
<dbReference type="SUPFAM" id="SSF50729">
    <property type="entry name" value="PH domain-like"/>
    <property type="match status" value="1"/>
</dbReference>
<evidence type="ECO:0000313" key="2">
    <source>
        <dbReference type="EMBL" id="PFK31225.1"/>
    </source>
</evidence>
<name>A0A2B0LQM1_BACCE</name>
<dbReference type="Proteomes" id="UP000242656">
    <property type="component" value="Unassembled WGS sequence"/>
</dbReference>
<feature type="domain" description="Bacterial Pleckstrin homology" evidence="1">
    <location>
        <begin position="2"/>
        <end position="122"/>
    </location>
</feature>
<proteinExistence type="predicted"/>
<dbReference type="RefSeq" id="WP_098492429.1">
    <property type="nucleotide sequence ID" value="NZ_NUWN01000097.1"/>
</dbReference>
<accession>A0A2B0LQM1</accession>
<dbReference type="AlphaFoldDB" id="A0A2B0LQM1"/>
<sequence>MGLFSGILGNASDTSVENVERDLEKIMLNDEQVEYAYKLIRDLIVFTNRRMILVDKQGVTGKKTEYHSIPYKSITQFSIETAGHFDLDAELKIWISGMHDPITKEFKGDDSILSVQKALVKYTAK</sequence>
<dbReference type="EMBL" id="NUWN01000097">
    <property type="protein sequence ID" value="PFK31225.1"/>
    <property type="molecule type" value="Genomic_DNA"/>
</dbReference>
<evidence type="ECO:0000259" key="1">
    <source>
        <dbReference type="Pfam" id="PF08000"/>
    </source>
</evidence>
<reference evidence="2 3" key="1">
    <citation type="submission" date="2017-09" db="EMBL/GenBank/DDBJ databases">
        <title>Large-scale bioinformatics analysis of Bacillus genomes uncovers conserved roles of natural products in bacterial physiology.</title>
        <authorList>
            <consortium name="Agbiome Team Llc"/>
            <person name="Bleich R.M."/>
            <person name="Grubbs K.J."/>
            <person name="Santa Maria K.C."/>
            <person name="Allen S.E."/>
            <person name="Farag S."/>
            <person name="Shank E.A."/>
            <person name="Bowers A."/>
        </authorList>
    </citation>
    <scope>NUCLEOTIDE SEQUENCE [LARGE SCALE GENOMIC DNA]</scope>
    <source>
        <strain evidence="2 3">AFS083043</strain>
    </source>
</reference>
<dbReference type="PANTHER" id="PTHR35796:SF3">
    <property type="entry name" value="BHLH DOMAIN-CONTAINING PROTEIN"/>
    <property type="match status" value="1"/>
</dbReference>
<gene>
    <name evidence="2" type="ORF">COI93_21295</name>
</gene>
<protein>
    <submittedName>
        <fullName evidence="2">Cytoplasmic protein</fullName>
    </submittedName>
</protein>
<organism evidence="2 3">
    <name type="scientific">Bacillus cereus</name>
    <dbReference type="NCBI Taxonomy" id="1396"/>
    <lineage>
        <taxon>Bacteria</taxon>
        <taxon>Bacillati</taxon>
        <taxon>Bacillota</taxon>
        <taxon>Bacilli</taxon>
        <taxon>Bacillales</taxon>
        <taxon>Bacillaceae</taxon>
        <taxon>Bacillus</taxon>
        <taxon>Bacillus cereus group</taxon>
    </lineage>
</organism>